<sequence>MCIPGRGGGVMGCLPLPLLLLVVDLALALGPAAGSGYGPDADMDTLQDTEDQDALLSQDLIRAMGLTGRLPDVSKVNISQEEWTRGHEQYLASVAAQQASELDALDAHPDRRKLYTFHSAGHHADARGRHRGPRSPRRPVRTFLRMDLPADSVLDDAEVRVLVQQPGTVRVFEVWRGGRRLLAEHEATWPGWKRLEVLEAAQRAAARGAPLLLELRCAPGVRCEGAAANAIAEPGAHARARRAARSDCGRDGTKCCRQALQVDLRQIPGMEFILQPGSFDAGVCRGRCPPRYHPANHHSLIQGLLRRREQREARQHDGQGQAQHGDKRAPRVPRPCCAPARLEPLEILRVDENDPTKLKRAPMSAMRVVSCSCA</sequence>
<dbReference type="Gene3D" id="2.10.90.10">
    <property type="entry name" value="Cystine-knot cytokines"/>
    <property type="match status" value="1"/>
</dbReference>
<evidence type="ECO:0000313" key="11">
    <source>
        <dbReference type="Proteomes" id="UP001219518"/>
    </source>
</evidence>
<dbReference type="InterPro" id="IPR029034">
    <property type="entry name" value="Cystine-knot_cytokine"/>
</dbReference>
<evidence type="ECO:0000259" key="9">
    <source>
        <dbReference type="PROSITE" id="PS51362"/>
    </source>
</evidence>
<dbReference type="GO" id="GO:0008083">
    <property type="term" value="F:growth factor activity"/>
    <property type="evidence" value="ECO:0007669"/>
    <property type="project" value="UniProtKB-KW"/>
</dbReference>
<dbReference type="GO" id="GO:0005125">
    <property type="term" value="F:cytokine activity"/>
    <property type="evidence" value="ECO:0007669"/>
    <property type="project" value="TreeGrafter"/>
</dbReference>
<reference evidence="10" key="1">
    <citation type="submission" date="2021-07" db="EMBL/GenBank/DDBJ databases">
        <authorList>
            <person name="Catto M.A."/>
            <person name="Jacobson A."/>
            <person name="Kennedy G."/>
            <person name="Labadie P."/>
            <person name="Hunt B.G."/>
            <person name="Srinivasan R."/>
        </authorList>
    </citation>
    <scope>NUCLEOTIDE SEQUENCE</scope>
    <source>
        <strain evidence="10">PL_HMW_Pooled</strain>
        <tissue evidence="10">Head</tissue>
    </source>
</reference>
<dbReference type="EMBL" id="JAHWGI010000383">
    <property type="protein sequence ID" value="KAK3914663.1"/>
    <property type="molecule type" value="Genomic_DNA"/>
</dbReference>
<dbReference type="AlphaFoldDB" id="A0AAE1H4X1"/>
<dbReference type="SUPFAM" id="SSF57501">
    <property type="entry name" value="Cystine-knot cytokines"/>
    <property type="match status" value="1"/>
</dbReference>
<dbReference type="Proteomes" id="UP001219518">
    <property type="component" value="Unassembled WGS sequence"/>
</dbReference>
<evidence type="ECO:0000313" key="10">
    <source>
        <dbReference type="EMBL" id="KAK3914663.1"/>
    </source>
</evidence>
<name>A0AAE1H4X1_9NEOP</name>
<dbReference type="InterPro" id="IPR001839">
    <property type="entry name" value="TGF-b_C"/>
</dbReference>
<reference evidence="10" key="2">
    <citation type="journal article" date="2023" name="BMC Genomics">
        <title>Pest status, molecular evolution, and epigenetic factors derived from the genome assembly of Frankliniella fusca, a thysanopteran phytovirus vector.</title>
        <authorList>
            <person name="Catto M.A."/>
            <person name="Labadie P.E."/>
            <person name="Jacobson A.L."/>
            <person name="Kennedy G.G."/>
            <person name="Srinivasan R."/>
            <person name="Hunt B.G."/>
        </authorList>
    </citation>
    <scope>NUCLEOTIDE SEQUENCE</scope>
    <source>
        <strain evidence="10">PL_HMW_Pooled</strain>
    </source>
</reference>
<evidence type="ECO:0000256" key="6">
    <source>
        <dbReference type="RuleBase" id="RU000354"/>
    </source>
</evidence>
<keyword evidence="4 6" id="KW-0339">Growth factor</keyword>
<keyword evidence="3" id="KW-0964">Secreted</keyword>
<evidence type="ECO:0000256" key="4">
    <source>
        <dbReference type="ARBA" id="ARBA00023030"/>
    </source>
</evidence>
<dbReference type="InterPro" id="IPR017948">
    <property type="entry name" value="TGFb_CS"/>
</dbReference>
<protein>
    <submittedName>
        <fullName evidence="10">Bone morphogenetic protein 3</fullName>
    </submittedName>
</protein>
<feature type="signal peptide" evidence="8">
    <location>
        <begin position="1"/>
        <end position="28"/>
    </location>
</feature>
<dbReference type="PANTHER" id="PTHR11848:SF119">
    <property type="entry name" value="TGF-BETA FAMILY PROFILE DOMAIN-CONTAINING PROTEIN"/>
    <property type="match status" value="1"/>
</dbReference>
<dbReference type="PROSITE" id="PS00250">
    <property type="entry name" value="TGF_BETA_1"/>
    <property type="match status" value="1"/>
</dbReference>
<evidence type="ECO:0000256" key="5">
    <source>
        <dbReference type="ARBA" id="ARBA00023157"/>
    </source>
</evidence>
<organism evidence="10 11">
    <name type="scientific">Frankliniella fusca</name>
    <dbReference type="NCBI Taxonomy" id="407009"/>
    <lineage>
        <taxon>Eukaryota</taxon>
        <taxon>Metazoa</taxon>
        <taxon>Ecdysozoa</taxon>
        <taxon>Arthropoda</taxon>
        <taxon>Hexapoda</taxon>
        <taxon>Insecta</taxon>
        <taxon>Pterygota</taxon>
        <taxon>Neoptera</taxon>
        <taxon>Paraneoptera</taxon>
        <taxon>Thysanoptera</taxon>
        <taxon>Terebrantia</taxon>
        <taxon>Thripoidea</taxon>
        <taxon>Thripidae</taxon>
        <taxon>Frankliniella</taxon>
    </lineage>
</organism>
<proteinExistence type="inferred from homology"/>
<evidence type="ECO:0000256" key="2">
    <source>
        <dbReference type="ARBA" id="ARBA00006656"/>
    </source>
</evidence>
<accession>A0AAE1H4X1</accession>
<dbReference type="InterPro" id="IPR015615">
    <property type="entry name" value="TGF-beta-rel"/>
</dbReference>
<evidence type="ECO:0000256" key="7">
    <source>
        <dbReference type="SAM" id="MobiDB-lite"/>
    </source>
</evidence>
<comment type="similarity">
    <text evidence="2 6">Belongs to the TGF-beta family.</text>
</comment>
<feature type="domain" description="TGF-beta family profile" evidence="9">
    <location>
        <begin position="239"/>
        <end position="374"/>
    </location>
</feature>
<evidence type="ECO:0000256" key="3">
    <source>
        <dbReference type="ARBA" id="ARBA00022525"/>
    </source>
</evidence>
<keyword evidence="8" id="KW-0732">Signal</keyword>
<dbReference type="PROSITE" id="PS51362">
    <property type="entry name" value="TGF_BETA_2"/>
    <property type="match status" value="1"/>
</dbReference>
<evidence type="ECO:0000256" key="8">
    <source>
        <dbReference type="SAM" id="SignalP"/>
    </source>
</evidence>
<comment type="subcellular location">
    <subcellularLocation>
        <location evidence="1">Secreted</location>
    </subcellularLocation>
</comment>
<comment type="caution">
    <text evidence="10">The sequence shown here is derived from an EMBL/GenBank/DDBJ whole genome shotgun (WGS) entry which is preliminary data.</text>
</comment>
<gene>
    <name evidence="10" type="ORF">KUF71_005459</name>
</gene>
<evidence type="ECO:0000256" key="1">
    <source>
        <dbReference type="ARBA" id="ARBA00004613"/>
    </source>
</evidence>
<dbReference type="SMART" id="SM00204">
    <property type="entry name" value="TGFB"/>
    <property type="match status" value="1"/>
</dbReference>
<dbReference type="Pfam" id="PF00019">
    <property type="entry name" value="TGF_beta"/>
    <property type="match status" value="1"/>
</dbReference>
<feature type="chain" id="PRO_5042269195" evidence="8">
    <location>
        <begin position="29"/>
        <end position="374"/>
    </location>
</feature>
<feature type="region of interest" description="Disordered" evidence="7">
    <location>
        <begin position="308"/>
        <end position="334"/>
    </location>
</feature>
<feature type="compositionally biased region" description="Basic and acidic residues" evidence="7">
    <location>
        <begin position="308"/>
        <end position="317"/>
    </location>
</feature>
<dbReference type="GO" id="GO:0005615">
    <property type="term" value="C:extracellular space"/>
    <property type="evidence" value="ECO:0007669"/>
    <property type="project" value="TreeGrafter"/>
</dbReference>
<keyword evidence="5" id="KW-1015">Disulfide bond</keyword>
<keyword evidence="11" id="KW-1185">Reference proteome</keyword>
<dbReference type="PANTHER" id="PTHR11848">
    <property type="entry name" value="TGF-BETA FAMILY"/>
    <property type="match status" value="1"/>
</dbReference>